<evidence type="ECO:0000256" key="2">
    <source>
        <dbReference type="ARBA" id="ARBA00006484"/>
    </source>
</evidence>
<reference evidence="7 8" key="1">
    <citation type="submission" date="2017-04" db="EMBL/GenBank/DDBJ databases">
        <authorList>
            <person name="Varghese N."/>
            <person name="Submissions S."/>
        </authorList>
    </citation>
    <scope>NUCLEOTIDE SEQUENCE [LARGE SCALE GENOMIC DNA]</scope>
    <source>
        <strain evidence="7 8">J3</strain>
    </source>
</reference>
<evidence type="ECO:0000256" key="5">
    <source>
        <dbReference type="ARBA" id="ARBA00047400"/>
    </source>
</evidence>
<organism evidence="7 8">
    <name type="scientific">Rhodococcus rhodochrous J3</name>
    <dbReference type="NCBI Taxonomy" id="903528"/>
    <lineage>
        <taxon>Bacteria</taxon>
        <taxon>Bacillati</taxon>
        <taxon>Actinomycetota</taxon>
        <taxon>Actinomycetes</taxon>
        <taxon>Mycobacteriales</taxon>
        <taxon>Nocardiaceae</taxon>
        <taxon>Rhodococcus</taxon>
    </lineage>
</organism>
<keyword evidence="8" id="KW-1185">Reference proteome</keyword>
<evidence type="ECO:0000256" key="4">
    <source>
        <dbReference type="ARBA" id="ARBA00040781"/>
    </source>
</evidence>
<sequence length="259" mass="26770">MNAHFDLKGKVALVTGGGQNTGLGIGRILAEYGATVVVNDVVPDRAEAGAADLRDAGGSALAVPFDITDYDQVTASVQAAEKEVGPVDILVNNAGLPIGGQMLPFLDSNPDTWRPYIDINIFGSLNMMHAVLPGMVERGWGRVVQISSGSGSVPSRGLGGSMYGAGKAGIEGAVRHIAMEVGPHGVTVNTLALGLMEKLRETIESGSSPVIDAIWDGNIMQHLGTGEDVGTACLWLCSPAGDFVTGQTVHLNGGSYFGR</sequence>
<dbReference type="InterPro" id="IPR002347">
    <property type="entry name" value="SDR_fam"/>
</dbReference>
<keyword evidence="3" id="KW-0134">Cell wall</keyword>
<dbReference type="InterPro" id="IPR050259">
    <property type="entry name" value="SDR"/>
</dbReference>
<dbReference type="Gene3D" id="3.40.50.720">
    <property type="entry name" value="NAD(P)-binding Rossmann-like Domain"/>
    <property type="match status" value="1"/>
</dbReference>
<comment type="catalytic activity">
    <reaction evidence="5">
        <text>a (3R)-hydroxyacyl-[ACP] + NADP(+) = a 3-oxoacyl-[ACP] + NADPH + H(+)</text>
        <dbReference type="Rhea" id="RHEA:17397"/>
        <dbReference type="Rhea" id="RHEA-COMP:9916"/>
        <dbReference type="Rhea" id="RHEA-COMP:9945"/>
        <dbReference type="ChEBI" id="CHEBI:15378"/>
        <dbReference type="ChEBI" id="CHEBI:57783"/>
        <dbReference type="ChEBI" id="CHEBI:58349"/>
        <dbReference type="ChEBI" id="CHEBI:78776"/>
        <dbReference type="ChEBI" id="CHEBI:78827"/>
        <dbReference type="EC" id="1.1.1.100"/>
    </reaction>
    <physiologicalReaction direction="right-to-left" evidence="5">
        <dbReference type="Rhea" id="RHEA:17399"/>
    </physiologicalReaction>
</comment>
<evidence type="ECO:0000256" key="1">
    <source>
        <dbReference type="ARBA" id="ARBA00004191"/>
    </source>
</evidence>
<protein>
    <recommendedName>
        <fullName evidence="4">3-oxoacyl-[acyl-carrier-protein] reductase MabA</fullName>
    </recommendedName>
</protein>
<dbReference type="Pfam" id="PF00106">
    <property type="entry name" value="adh_short"/>
    <property type="match status" value="1"/>
</dbReference>
<comment type="caution">
    <text evidence="7">The sequence shown here is derived from an EMBL/GenBank/DDBJ whole genome shotgun (WGS) entry which is preliminary data.</text>
</comment>
<evidence type="ECO:0000256" key="3">
    <source>
        <dbReference type="ARBA" id="ARBA00022512"/>
    </source>
</evidence>
<dbReference type="CDD" id="cd05233">
    <property type="entry name" value="SDR_c"/>
    <property type="match status" value="1"/>
</dbReference>
<dbReference type="Proteomes" id="UP000193566">
    <property type="component" value="Unassembled WGS sequence"/>
</dbReference>
<evidence type="ECO:0000313" key="8">
    <source>
        <dbReference type="Proteomes" id="UP000193566"/>
    </source>
</evidence>
<evidence type="ECO:0000313" key="7">
    <source>
        <dbReference type="EMBL" id="SMG36326.1"/>
    </source>
</evidence>
<dbReference type="EMBL" id="FXAV01000005">
    <property type="protein sequence ID" value="SMG36326.1"/>
    <property type="molecule type" value="Genomic_DNA"/>
</dbReference>
<keyword evidence="3" id="KW-0964">Secreted</keyword>
<comment type="subcellular location">
    <subcellularLocation>
        <location evidence="1">Secreted</location>
        <location evidence="1">Cell wall</location>
    </subcellularLocation>
</comment>
<proteinExistence type="inferred from homology"/>
<dbReference type="InterPro" id="IPR036291">
    <property type="entry name" value="NAD(P)-bd_dom_sf"/>
</dbReference>
<name>A0ABY1MAT3_RHORH</name>
<evidence type="ECO:0000256" key="6">
    <source>
        <dbReference type="RuleBase" id="RU000363"/>
    </source>
</evidence>
<accession>A0ABY1MAT3</accession>
<dbReference type="PANTHER" id="PTHR42879">
    <property type="entry name" value="3-OXOACYL-(ACYL-CARRIER-PROTEIN) REDUCTASE"/>
    <property type="match status" value="1"/>
</dbReference>
<dbReference type="PRINTS" id="PR00081">
    <property type="entry name" value="GDHRDH"/>
</dbReference>
<dbReference type="PRINTS" id="PR00080">
    <property type="entry name" value="SDRFAMILY"/>
</dbReference>
<dbReference type="SUPFAM" id="SSF51735">
    <property type="entry name" value="NAD(P)-binding Rossmann-fold domains"/>
    <property type="match status" value="1"/>
</dbReference>
<gene>
    <name evidence="7" type="ORF">SAMN02745947_02464</name>
</gene>
<comment type="similarity">
    <text evidence="2 6">Belongs to the short-chain dehydrogenases/reductases (SDR) family.</text>
</comment>
<dbReference type="RefSeq" id="WP_085469118.1">
    <property type="nucleotide sequence ID" value="NZ_FXAV01000005.1"/>
</dbReference>